<name>A0A423WLL8_CYTCH</name>
<accession>A0A423WLL8</accession>
<evidence type="ECO:0000313" key="3">
    <source>
        <dbReference type="Proteomes" id="UP000284375"/>
    </source>
</evidence>
<organism evidence="2 3">
    <name type="scientific">Cytospora chrysosperma</name>
    <name type="common">Cytospora canker fungus</name>
    <name type="synonym">Sphaeria chrysosperma</name>
    <dbReference type="NCBI Taxonomy" id="252740"/>
    <lineage>
        <taxon>Eukaryota</taxon>
        <taxon>Fungi</taxon>
        <taxon>Dikarya</taxon>
        <taxon>Ascomycota</taxon>
        <taxon>Pezizomycotina</taxon>
        <taxon>Sordariomycetes</taxon>
        <taxon>Sordariomycetidae</taxon>
        <taxon>Diaporthales</taxon>
        <taxon>Cytosporaceae</taxon>
        <taxon>Cytospora</taxon>
    </lineage>
</organism>
<comment type="caution">
    <text evidence="2">The sequence shown here is derived from an EMBL/GenBank/DDBJ whole genome shotgun (WGS) entry which is preliminary data.</text>
</comment>
<feature type="compositionally biased region" description="Polar residues" evidence="1">
    <location>
        <begin position="11"/>
        <end position="20"/>
    </location>
</feature>
<evidence type="ECO:0000313" key="2">
    <source>
        <dbReference type="EMBL" id="ROW04260.1"/>
    </source>
</evidence>
<reference evidence="2 3" key="1">
    <citation type="submission" date="2015-09" db="EMBL/GenBank/DDBJ databases">
        <title>Host preference determinants of Valsa canker pathogens revealed by comparative genomics.</title>
        <authorList>
            <person name="Yin Z."/>
            <person name="Huang L."/>
        </authorList>
    </citation>
    <scope>NUCLEOTIDE SEQUENCE [LARGE SCALE GENOMIC DNA]</scope>
    <source>
        <strain evidence="2 3">YSFL</strain>
    </source>
</reference>
<dbReference type="AlphaFoldDB" id="A0A423WLL8"/>
<proteinExistence type="predicted"/>
<dbReference type="OrthoDB" id="5236595at2759"/>
<sequence>MISSIPIHTKMASNKATNVPKSADFDQVMNKLNLTMAKHSSVLNSLRRTSRPATSSKGGSATNNTTTAATTKPKSSFSSLANKAPSAAAAGQKPRGQQHSRNQNPRGGGDEEDDDFKLPENVGVGYVPAAREAAESAGTRDLRGRLLGKRAMEQKEEAKKKRTRAAMGESSDEEEGRSAAVGKGKKRRGKGA</sequence>
<feature type="compositionally biased region" description="Low complexity" evidence="1">
    <location>
        <begin position="54"/>
        <end position="90"/>
    </location>
</feature>
<feature type="compositionally biased region" description="Basic residues" evidence="1">
    <location>
        <begin position="183"/>
        <end position="192"/>
    </location>
</feature>
<feature type="region of interest" description="Disordered" evidence="1">
    <location>
        <begin position="39"/>
        <end position="192"/>
    </location>
</feature>
<keyword evidence="3" id="KW-1185">Reference proteome</keyword>
<dbReference type="EMBL" id="LJZO01000002">
    <property type="protein sequence ID" value="ROW04260.1"/>
    <property type="molecule type" value="Genomic_DNA"/>
</dbReference>
<dbReference type="Proteomes" id="UP000284375">
    <property type="component" value="Unassembled WGS sequence"/>
</dbReference>
<gene>
    <name evidence="2" type="ORF">VSDG_01139</name>
</gene>
<protein>
    <submittedName>
        <fullName evidence="2">Uncharacterized protein</fullName>
    </submittedName>
</protein>
<feature type="compositionally biased region" description="Basic and acidic residues" evidence="1">
    <location>
        <begin position="132"/>
        <end position="159"/>
    </location>
</feature>
<feature type="compositionally biased region" description="Polar residues" evidence="1">
    <location>
        <begin position="41"/>
        <end position="53"/>
    </location>
</feature>
<feature type="compositionally biased region" description="Polar residues" evidence="1">
    <location>
        <begin position="95"/>
        <end position="105"/>
    </location>
</feature>
<evidence type="ECO:0000256" key="1">
    <source>
        <dbReference type="SAM" id="MobiDB-lite"/>
    </source>
</evidence>
<feature type="region of interest" description="Disordered" evidence="1">
    <location>
        <begin position="1"/>
        <end position="22"/>
    </location>
</feature>